<feature type="region of interest" description="G2" evidence="8">
    <location>
        <begin position="42"/>
        <end position="46"/>
    </location>
</feature>
<evidence type="ECO:0000259" key="10">
    <source>
        <dbReference type="PROSITE" id="PS50823"/>
    </source>
</evidence>
<keyword evidence="5 7" id="KW-0694">RNA-binding</keyword>
<dbReference type="InterPro" id="IPR004044">
    <property type="entry name" value="KH_dom_type_2"/>
</dbReference>
<dbReference type="PROSITE" id="PS51713">
    <property type="entry name" value="G_ERA"/>
    <property type="match status" value="1"/>
</dbReference>
<keyword evidence="7" id="KW-1003">Cell membrane</keyword>
<feature type="region of interest" description="G1" evidence="8">
    <location>
        <begin position="16"/>
        <end position="23"/>
    </location>
</feature>
<dbReference type="SUPFAM" id="SSF54814">
    <property type="entry name" value="Prokaryotic type KH domain (KH-domain type II)"/>
    <property type="match status" value="1"/>
</dbReference>
<evidence type="ECO:0000256" key="6">
    <source>
        <dbReference type="ARBA" id="ARBA00023134"/>
    </source>
</evidence>
<evidence type="ECO:0000256" key="7">
    <source>
        <dbReference type="HAMAP-Rule" id="MF_00367"/>
    </source>
</evidence>
<dbReference type="Proteomes" id="UP000034410">
    <property type="component" value="Chromosome"/>
</dbReference>
<comment type="subcellular location">
    <subcellularLocation>
        <location evidence="7">Cytoplasm</location>
    </subcellularLocation>
    <subcellularLocation>
        <location evidence="7">Cell membrane</location>
        <topology evidence="7">Peripheral membrane protein</topology>
    </subcellularLocation>
</comment>
<dbReference type="RefSeq" id="WP_046858593.1">
    <property type="nucleotide sequence ID" value="NZ_CP011412.1"/>
</dbReference>
<dbReference type="InterPro" id="IPR005225">
    <property type="entry name" value="Small_GTP-bd"/>
</dbReference>
<dbReference type="AlphaFoldDB" id="A0A0F7JVQ6"/>
<reference evidence="12 13" key="1">
    <citation type="journal article" date="2015" name="Genome Announc.">
        <title>Complete Genome Sequence of Sedimenticola thiotaurini Strain SIP-G1, a Polyphosphate- and Polyhydroxyalkanoate-Accumulating Sulfur-Oxidizing Gammaproteobacterium Isolated from Salt Marsh Sediments.</title>
        <authorList>
            <person name="Flood B.E."/>
            <person name="Jones D.S."/>
            <person name="Bailey J.V."/>
        </authorList>
    </citation>
    <scope>NUCLEOTIDE SEQUENCE [LARGE SCALE GENOMIC DNA]</scope>
    <source>
        <strain evidence="12 13">SIP-G1</strain>
    </source>
</reference>
<dbReference type="GO" id="GO:0070181">
    <property type="term" value="F:small ribosomal subunit rRNA binding"/>
    <property type="evidence" value="ECO:0007669"/>
    <property type="project" value="UniProtKB-UniRule"/>
</dbReference>
<dbReference type="PANTHER" id="PTHR42698">
    <property type="entry name" value="GTPASE ERA"/>
    <property type="match status" value="1"/>
</dbReference>
<evidence type="ECO:0000256" key="3">
    <source>
        <dbReference type="ARBA" id="ARBA00022517"/>
    </source>
</evidence>
<dbReference type="OrthoDB" id="9805918at2"/>
<dbReference type="HAMAP" id="MF_00367">
    <property type="entry name" value="GTPase_Era"/>
    <property type="match status" value="1"/>
</dbReference>
<dbReference type="PANTHER" id="PTHR42698:SF1">
    <property type="entry name" value="GTPASE ERA, MITOCHONDRIAL"/>
    <property type="match status" value="1"/>
</dbReference>
<dbReference type="Gene3D" id="3.40.50.300">
    <property type="entry name" value="P-loop containing nucleotide triphosphate hydrolases"/>
    <property type="match status" value="1"/>
</dbReference>
<dbReference type="CDD" id="cd22534">
    <property type="entry name" value="KH-II_Era"/>
    <property type="match status" value="1"/>
</dbReference>
<dbReference type="InterPro" id="IPR015946">
    <property type="entry name" value="KH_dom-like_a/b"/>
</dbReference>
<keyword evidence="3 7" id="KW-0690">Ribosome biogenesis</keyword>
<dbReference type="SUPFAM" id="SSF52540">
    <property type="entry name" value="P-loop containing nucleoside triphosphate hydrolases"/>
    <property type="match status" value="1"/>
</dbReference>
<name>A0A0F7JVQ6_9GAMM</name>
<evidence type="ECO:0000256" key="1">
    <source>
        <dbReference type="ARBA" id="ARBA00007921"/>
    </source>
</evidence>
<feature type="binding site" evidence="7">
    <location>
        <begin position="125"/>
        <end position="128"/>
    </location>
    <ligand>
        <name>GTP</name>
        <dbReference type="ChEBI" id="CHEBI:37565"/>
    </ligand>
</feature>
<dbReference type="PRINTS" id="PR00326">
    <property type="entry name" value="GTP1OBG"/>
</dbReference>
<evidence type="ECO:0000256" key="5">
    <source>
        <dbReference type="ARBA" id="ARBA00022884"/>
    </source>
</evidence>
<feature type="region of interest" description="G4" evidence="8">
    <location>
        <begin position="125"/>
        <end position="128"/>
    </location>
</feature>
<dbReference type="FunFam" id="3.30.300.20:FF:000003">
    <property type="entry name" value="GTPase Era"/>
    <property type="match status" value="1"/>
</dbReference>
<dbReference type="KEGG" id="seds:AAY24_04000"/>
<dbReference type="NCBIfam" id="NF000908">
    <property type="entry name" value="PRK00089.1"/>
    <property type="match status" value="1"/>
</dbReference>
<dbReference type="InterPro" id="IPR030388">
    <property type="entry name" value="G_ERA_dom"/>
</dbReference>
<feature type="region of interest" description="G5" evidence="8">
    <location>
        <begin position="155"/>
        <end position="157"/>
    </location>
</feature>
<keyword evidence="4 7" id="KW-0547">Nucleotide-binding</keyword>
<dbReference type="InterPro" id="IPR009019">
    <property type="entry name" value="KH_sf_prok-type"/>
</dbReference>
<dbReference type="CDD" id="cd04163">
    <property type="entry name" value="Era"/>
    <property type="match status" value="1"/>
</dbReference>
<dbReference type="InterPro" id="IPR005662">
    <property type="entry name" value="GTPase_Era-like"/>
</dbReference>
<dbReference type="Pfam" id="PF07650">
    <property type="entry name" value="KH_2"/>
    <property type="match status" value="1"/>
</dbReference>
<evidence type="ECO:0000256" key="2">
    <source>
        <dbReference type="ARBA" id="ARBA00020484"/>
    </source>
</evidence>
<accession>A0A0F7JVQ6</accession>
<evidence type="ECO:0000313" key="13">
    <source>
        <dbReference type="Proteomes" id="UP000034410"/>
    </source>
</evidence>
<evidence type="ECO:0000259" key="11">
    <source>
        <dbReference type="PROSITE" id="PS51713"/>
    </source>
</evidence>
<comment type="subunit">
    <text evidence="7">Monomer.</text>
</comment>
<keyword evidence="7" id="KW-0699">rRNA-binding</keyword>
<keyword evidence="7" id="KW-0963">Cytoplasm</keyword>
<keyword evidence="6 7" id="KW-0342">GTP-binding</keyword>
<comment type="similarity">
    <text evidence="1 7 8 9">Belongs to the TRAFAC class TrmE-Era-EngA-EngB-Septin-like GTPase superfamily. Era GTPase family.</text>
</comment>
<dbReference type="EMBL" id="CP011412">
    <property type="protein sequence ID" value="AKH19657.1"/>
    <property type="molecule type" value="Genomic_DNA"/>
</dbReference>
<protein>
    <recommendedName>
        <fullName evidence="2 7">GTPase Era</fullName>
    </recommendedName>
</protein>
<organism evidence="12 13">
    <name type="scientific">Sedimenticola thiotaurini</name>
    <dbReference type="NCBI Taxonomy" id="1543721"/>
    <lineage>
        <taxon>Bacteria</taxon>
        <taxon>Pseudomonadati</taxon>
        <taxon>Pseudomonadota</taxon>
        <taxon>Gammaproteobacteria</taxon>
        <taxon>Chromatiales</taxon>
        <taxon>Sedimenticolaceae</taxon>
        <taxon>Sedimenticola</taxon>
    </lineage>
</organism>
<dbReference type="FunFam" id="3.40.50.300:FF:000094">
    <property type="entry name" value="GTPase Era"/>
    <property type="match status" value="1"/>
</dbReference>
<feature type="domain" description="KH type-2" evidence="10">
    <location>
        <begin position="199"/>
        <end position="283"/>
    </location>
</feature>
<dbReference type="NCBIfam" id="TIGR00231">
    <property type="entry name" value="small_GTP"/>
    <property type="match status" value="1"/>
</dbReference>
<dbReference type="Gene3D" id="3.30.300.20">
    <property type="match status" value="1"/>
</dbReference>
<evidence type="ECO:0000256" key="8">
    <source>
        <dbReference type="PROSITE-ProRule" id="PRU01050"/>
    </source>
</evidence>
<feature type="region of interest" description="G3" evidence="8">
    <location>
        <begin position="63"/>
        <end position="66"/>
    </location>
</feature>
<dbReference type="InterPro" id="IPR027417">
    <property type="entry name" value="P-loop_NTPase"/>
</dbReference>
<comment type="function">
    <text evidence="7">An essential GTPase that binds both GDP and GTP, with rapid nucleotide exchange. Plays a role in 16S rRNA processing and 30S ribosomal subunit biogenesis and possibly also in cell cycle regulation and energy metabolism.</text>
</comment>
<dbReference type="GO" id="GO:0005829">
    <property type="term" value="C:cytosol"/>
    <property type="evidence" value="ECO:0007669"/>
    <property type="project" value="TreeGrafter"/>
</dbReference>
<proteinExistence type="inferred from homology"/>
<dbReference type="GO" id="GO:0003924">
    <property type="term" value="F:GTPase activity"/>
    <property type="evidence" value="ECO:0007669"/>
    <property type="project" value="UniProtKB-UniRule"/>
</dbReference>
<dbReference type="NCBIfam" id="TIGR00436">
    <property type="entry name" value="era"/>
    <property type="match status" value="1"/>
</dbReference>
<dbReference type="PATRIC" id="fig|1543721.4.peg.836"/>
<dbReference type="GO" id="GO:0005886">
    <property type="term" value="C:plasma membrane"/>
    <property type="evidence" value="ECO:0007669"/>
    <property type="project" value="UniProtKB-SubCell"/>
</dbReference>
<dbReference type="Pfam" id="PF01926">
    <property type="entry name" value="MMR_HSR1"/>
    <property type="match status" value="1"/>
</dbReference>
<gene>
    <name evidence="7" type="primary">era</name>
    <name evidence="12" type="ORF">AAY24_04000</name>
</gene>
<sequence length="299" mass="34043">MSDPQKSRCGFCAIVGRPNVGKSTLLNRMIGQKLAITSHKPQTTRHSILGVKTTDTAQIIYVDTPGIHKRGDHAMNRYLNRTARSALADVDLVLFVVEALRWTEEDQSVLDAISRLKMPVLLLVNKIDMVKNKDELLPYLQEISGKFDFTTVIPLSARKGDNLEPLERQVIAALPEGEQIFPEDQLTDRSERFFAAELIREQLTRRYAKEIPYALTVEIEKFEEEGNLYRIHGLIWVEREGQKNIIIGAKGEALKEVGTQARKEMEKFFDKKVFLQLWVKVKKSWSSDEGALSRLGYGD</sequence>
<feature type="binding site" evidence="7">
    <location>
        <begin position="16"/>
        <end position="23"/>
    </location>
    <ligand>
        <name>GTP</name>
        <dbReference type="ChEBI" id="CHEBI:37565"/>
    </ligand>
</feature>
<evidence type="ECO:0000256" key="9">
    <source>
        <dbReference type="RuleBase" id="RU003761"/>
    </source>
</evidence>
<evidence type="ECO:0000313" key="12">
    <source>
        <dbReference type="EMBL" id="AKH19657.1"/>
    </source>
</evidence>
<keyword evidence="13" id="KW-1185">Reference proteome</keyword>
<dbReference type="GO" id="GO:0005525">
    <property type="term" value="F:GTP binding"/>
    <property type="evidence" value="ECO:0007669"/>
    <property type="project" value="UniProtKB-UniRule"/>
</dbReference>
<keyword evidence="7" id="KW-0472">Membrane</keyword>
<feature type="binding site" evidence="7">
    <location>
        <begin position="63"/>
        <end position="67"/>
    </location>
    <ligand>
        <name>GTP</name>
        <dbReference type="ChEBI" id="CHEBI:37565"/>
    </ligand>
</feature>
<dbReference type="GO" id="GO:0043024">
    <property type="term" value="F:ribosomal small subunit binding"/>
    <property type="evidence" value="ECO:0007669"/>
    <property type="project" value="TreeGrafter"/>
</dbReference>
<dbReference type="PROSITE" id="PS50823">
    <property type="entry name" value="KH_TYPE_2"/>
    <property type="match status" value="1"/>
</dbReference>
<feature type="domain" description="Era-type G" evidence="11">
    <location>
        <begin position="8"/>
        <end position="176"/>
    </location>
</feature>
<evidence type="ECO:0000256" key="4">
    <source>
        <dbReference type="ARBA" id="ARBA00022741"/>
    </source>
</evidence>
<dbReference type="InterPro" id="IPR006073">
    <property type="entry name" value="GTP-bd"/>
</dbReference>
<dbReference type="GO" id="GO:0000028">
    <property type="term" value="P:ribosomal small subunit assembly"/>
    <property type="evidence" value="ECO:0007669"/>
    <property type="project" value="TreeGrafter"/>
</dbReference>